<dbReference type="GO" id="GO:0003700">
    <property type="term" value="F:DNA-binding transcription factor activity"/>
    <property type="evidence" value="ECO:0007669"/>
    <property type="project" value="InterPro"/>
</dbReference>
<proteinExistence type="inferred from homology"/>
<keyword evidence="3" id="KW-0539">Nucleus</keyword>
<reference evidence="8" key="1">
    <citation type="submission" date="2021-01" db="EMBL/GenBank/DDBJ databases">
        <authorList>
            <person name="Corre E."/>
            <person name="Pelletier E."/>
            <person name="Niang G."/>
            <person name="Scheremetjew M."/>
            <person name="Finn R."/>
            <person name="Kale V."/>
            <person name="Holt S."/>
            <person name="Cochrane G."/>
            <person name="Meng A."/>
            <person name="Brown T."/>
            <person name="Cohen L."/>
        </authorList>
    </citation>
    <scope>NUCLEOTIDE SEQUENCE</scope>
    <source>
        <strain evidence="8">PLY182g</strain>
    </source>
</reference>
<name>A0A7S0Q1P5_9EUKA</name>
<feature type="coiled-coil region" evidence="5">
    <location>
        <begin position="192"/>
        <end position="219"/>
    </location>
</feature>
<feature type="region of interest" description="Disordered" evidence="6">
    <location>
        <begin position="127"/>
        <end position="173"/>
    </location>
</feature>
<comment type="similarity">
    <text evidence="4">Belongs to the HSF family.</text>
</comment>
<dbReference type="GO" id="GO:0005634">
    <property type="term" value="C:nucleus"/>
    <property type="evidence" value="ECO:0007669"/>
    <property type="project" value="UniProtKB-SubCell"/>
</dbReference>
<dbReference type="InterPro" id="IPR036390">
    <property type="entry name" value="WH_DNA-bd_sf"/>
</dbReference>
<evidence type="ECO:0000256" key="2">
    <source>
        <dbReference type="ARBA" id="ARBA00023125"/>
    </source>
</evidence>
<dbReference type="AlphaFoldDB" id="A0A7S0Q1P5"/>
<dbReference type="InterPro" id="IPR036388">
    <property type="entry name" value="WH-like_DNA-bd_sf"/>
</dbReference>
<evidence type="ECO:0000259" key="7">
    <source>
        <dbReference type="SMART" id="SM00415"/>
    </source>
</evidence>
<dbReference type="SUPFAM" id="SSF46785">
    <property type="entry name" value="Winged helix' DNA-binding domain"/>
    <property type="match status" value="1"/>
</dbReference>
<evidence type="ECO:0000256" key="3">
    <source>
        <dbReference type="ARBA" id="ARBA00023242"/>
    </source>
</evidence>
<gene>
    <name evidence="8" type="ORF">CPEL01642_LOCUS9255</name>
</gene>
<comment type="subcellular location">
    <subcellularLocation>
        <location evidence="1">Nucleus</location>
    </subcellularLocation>
</comment>
<evidence type="ECO:0000256" key="6">
    <source>
        <dbReference type="SAM" id="MobiDB-lite"/>
    </source>
</evidence>
<accession>A0A7S0Q1P5</accession>
<evidence type="ECO:0000256" key="4">
    <source>
        <dbReference type="RuleBase" id="RU004020"/>
    </source>
</evidence>
<sequence>MASLRTPSMPISTFAQKCHQMVSAGHSTIGWTQEGDTVWVSNPERLAREHIPAYYDHSSYASWTRALHAHSFRKLGPSRWSHPEFHRDRPEIAASIVRKRPPHRGGTPATLTIVEGVNGAKAKLKEEMEQLQLPPLRATTSAEGEDESEDTEDCTAEERPPSLPSAPEEPSPEIVERLRKLRQQILAEKAIVRQMRGLLEQLEANATRARREELQLRHSVVQLADWIATTAMVPAVAAVAAGSIAASAAAMSAAVSTNALVAPSAALASRCVDEAHLESQLPLLHDSSCALLDSLSMNLNQLVVAAA</sequence>
<evidence type="ECO:0000313" key="8">
    <source>
        <dbReference type="EMBL" id="CAD8605920.1"/>
    </source>
</evidence>
<dbReference type="EMBL" id="HBEY01019278">
    <property type="protein sequence ID" value="CAD8605920.1"/>
    <property type="molecule type" value="Transcribed_RNA"/>
</dbReference>
<dbReference type="PANTHER" id="PTHR10015">
    <property type="entry name" value="HEAT SHOCK TRANSCRIPTION FACTOR"/>
    <property type="match status" value="1"/>
</dbReference>
<evidence type="ECO:0000256" key="5">
    <source>
        <dbReference type="SAM" id="Coils"/>
    </source>
</evidence>
<feature type="domain" description="HSF-type DNA-binding" evidence="7">
    <location>
        <begin position="10"/>
        <end position="99"/>
    </location>
</feature>
<dbReference type="InterPro" id="IPR000232">
    <property type="entry name" value="HSF_DNA-bd"/>
</dbReference>
<dbReference type="SMART" id="SM00415">
    <property type="entry name" value="HSF"/>
    <property type="match status" value="1"/>
</dbReference>
<keyword evidence="5" id="KW-0175">Coiled coil</keyword>
<keyword evidence="2" id="KW-0238">DNA-binding</keyword>
<organism evidence="8">
    <name type="scientific">Coccolithus braarudii</name>
    <dbReference type="NCBI Taxonomy" id="221442"/>
    <lineage>
        <taxon>Eukaryota</taxon>
        <taxon>Haptista</taxon>
        <taxon>Haptophyta</taxon>
        <taxon>Prymnesiophyceae</taxon>
        <taxon>Coccolithales</taxon>
        <taxon>Coccolithaceae</taxon>
        <taxon>Coccolithus</taxon>
    </lineage>
</organism>
<dbReference type="Pfam" id="PF00447">
    <property type="entry name" value="HSF_DNA-bind"/>
    <property type="match status" value="1"/>
</dbReference>
<evidence type="ECO:0000256" key="1">
    <source>
        <dbReference type="ARBA" id="ARBA00004123"/>
    </source>
</evidence>
<dbReference type="Gene3D" id="1.10.10.10">
    <property type="entry name" value="Winged helix-like DNA-binding domain superfamily/Winged helix DNA-binding domain"/>
    <property type="match status" value="1"/>
</dbReference>
<feature type="compositionally biased region" description="Acidic residues" evidence="6">
    <location>
        <begin position="143"/>
        <end position="155"/>
    </location>
</feature>
<dbReference type="GO" id="GO:0043565">
    <property type="term" value="F:sequence-specific DNA binding"/>
    <property type="evidence" value="ECO:0007669"/>
    <property type="project" value="InterPro"/>
</dbReference>
<protein>
    <recommendedName>
        <fullName evidence="7">HSF-type DNA-binding domain-containing protein</fullName>
    </recommendedName>
</protein>
<dbReference type="PANTHER" id="PTHR10015:SF427">
    <property type="entry name" value="HEAT SHOCK FACTOR PROTEIN"/>
    <property type="match status" value="1"/>
</dbReference>